<dbReference type="Pfam" id="PF14237">
    <property type="entry name" value="GYF_2"/>
    <property type="match status" value="2"/>
</dbReference>
<name>A0ABT5YNA4_9PROT</name>
<evidence type="ECO:0000259" key="2">
    <source>
        <dbReference type="Pfam" id="PF14237"/>
    </source>
</evidence>
<comment type="caution">
    <text evidence="3">The sequence shown here is derived from an EMBL/GenBank/DDBJ whole genome shotgun (WGS) entry which is preliminary data.</text>
</comment>
<organism evidence="3 4">
    <name type="scientific">Aquibaculum arenosum</name>
    <dbReference type="NCBI Taxonomy" id="3032591"/>
    <lineage>
        <taxon>Bacteria</taxon>
        <taxon>Pseudomonadati</taxon>
        <taxon>Pseudomonadota</taxon>
        <taxon>Alphaproteobacteria</taxon>
        <taxon>Rhodospirillales</taxon>
        <taxon>Rhodovibrionaceae</taxon>
        <taxon>Aquibaculum</taxon>
    </lineage>
</organism>
<feature type="domain" description="GYF" evidence="2">
    <location>
        <begin position="101"/>
        <end position="148"/>
    </location>
</feature>
<dbReference type="InterPro" id="IPR025640">
    <property type="entry name" value="GYF_2"/>
</dbReference>
<dbReference type="RefSeq" id="WP_275822844.1">
    <property type="nucleotide sequence ID" value="NZ_JARHUD010000006.1"/>
</dbReference>
<feature type="chain" id="PRO_5045210434" evidence="1">
    <location>
        <begin position="25"/>
        <end position="301"/>
    </location>
</feature>
<evidence type="ECO:0000256" key="1">
    <source>
        <dbReference type="SAM" id="SignalP"/>
    </source>
</evidence>
<feature type="signal peptide" evidence="1">
    <location>
        <begin position="1"/>
        <end position="24"/>
    </location>
</feature>
<evidence type="ECO:0000313" key="4">
    <source>
        <dbReference type="Proteomes" id="UP001215503"/>
    </source>
</evidence>
<proteinExistence type="predicted"/>
<protein>
    <submittedName>
        <fullName evidence="3">DUF4339 domain-containing protein</fullName>
    </submittedName>
</protein>
<reference evidence="3 4" key="1">
    <citation type="submission" date="2023-03" db="EMBL/GenBank/DDBJ databases">
        <title>Fodinicurvata sp. CAU 1616 isolated from sea sendiment.</title>
        <authorList>
            <person name="Kim W."/>
        </authorList>
    </citation>
    <scope>NUCLEOTIDE SEQUENCE [LARGE SCALE GENOMIC DNA]</scope>
    <source>
        <strain evidence="3 4">CAU 1616</strain>
    </source>
</reference>
<evidence type="ECO:0000313" key="3">
    <source>
        <dbReference type="EMBL" id="MDF2096424.1"/>
    </source>
</evidence>
<keyword evidence="1" id="KW-0732">Signal</keyword>
<dbReference type="Proteomes" id="UP001215503">
    <property type="component" value="Unassembled WGS sequence"/>
</dbReference>
<dbReference type="EMBL" id="JARHUD010000006">
    <property type="protein sequence ID" value="MDF2096424.1"/>
    <property type="molecule type" value="Genomic_DNA"/>
</dbReference>
<sequence length="301" mass="32713">MRKHGITLSLALAALLSFALPAQAEQPAEWYAAIEGDAQGPFTAEELQVQHLAPDTLVWREGEADWAPLSGFAELQAPVRRAVAPPPLPAAASEPPDEREYFLDETGAASAPLTRDDVASRLAEGRASADTLVWFDGMADWAPLRDTPLAALLSAAPPVVAAPAPARPTAEAAGSDPQALLPGRWQAEMREHFDGMAQPIVLTILLEFGQGGEYSGNAHSRLDLSAQGMPEPVDLELFLQGRWSARSLDSDRIELHTQGFQVVRLPALEVEEREEMDDRSIFEILDPDTLRDEDGTVLRRM</sequence>
<accession>A0ABT5YNA4</accession>
<keyword evidence="4" id="KW-1185">Reference proteome</keyword>
<feature type="domain" description="GYF" evidence="2">
    <location>
        <begin position="30"/>
        <end position="75"/>
    </location>
</feature>
<gene>
    <name evidence="3" type="ORF">P2G67_10595</name>
</gene>